<evidence type="ECO:0000313" key="6">
    <source>
        <dbReference type="EMBL" id="GEU69575.1"/>
    </source>
</evidence>
<feature type="domain" description="GAG-pre-integrase" evidence="3">
    <location>
        <begin position="204"/>
        <end position="275"/>
    </location>
</feature>
<dbReference type="EMBL" id="BKCJ010005960">
    <property type="protein sequence ID" value="GEU69575.1"/>
    <property type="molecule type" value="Genomic_DNA"/>
</dbReference>
<comment type="caution">
    <text evidence="6">The sequence shown here is derived from an EMBL/GenBank/DDBJ whole genome shotgun (WGS) entry which is preliminary data.</text>
</comment>
<evidence type="ECO:0000259" key="2">
    <source>
        <dbReference type="Pfam" id="PF07727"/>
    </source>
</evidence>
<feature type="domain" description="Retroviral polymerase SH3-like" evidence="5">
    <location>
        <begin position="278"/>
        <end position="323"/>
    </location>
</feature>
<dbReference type="InterPro" id="IPR054722">
    <property type="entry name" value="PolX-like_BBD"/>
</dbReference>
<feature type="region of interest" description="Disordered" evidence="1">
    <location>
        <begin position="348"/>
        <end position="396"/>
    </location>
</feature>
<accession>A0A6L2MBB8</accession>
<feature type="region of interest" description="Disordered" evidence="1">
    <location>
        <begin position="38"/>
        <end position="72"/>
    </location>
</feature>
<feature type="domain" description="Retrovirus-related Pol polyprotein from transposon TNT 1-94-like beta-barrel" evidence="4">
    <location>
        <begin position="94"/>
        <end position="167"/>
    </location>
</feature>
<gene>
    <name evidence="6" type="ORF">Tci_041553</name>
</gene>
<dbReference type="Pfam" id="PF13976">
    <property type="entry name" value="gag_pre-integrs"/>
    <property type="match status" value="1"/>
</dbReference>
<dbReference type="InterPro" id="IPR057670">
    <property type="entry name" value="SH3_retrovirus"/>
</dbReference>
<feature type="domain" description="Reverse transcriptase Ty1/copia-type" evidence="2">
    <location>
        <begin position="472"/>
        <end position="585"/>
    </location>
</feature>
<evidence type="ECO:0000259" key="4">
    <source>
        <dbReference type="Pfam" id="PF22936"/>
    </source>
</evidence>
<reference evidence="6" key="1">
    <citation type="journal article" date="2019" name="Sci. Rep.">
        <title>Draft genome of Tanacetum cinerariifolium, the natural source of mosquito coil.</title>
        <authorList>
            <person name="Yamashiro T."/>
            <person name="Shiraishi A."/>
            <person name="Satake H."/>
            <person name="Nakayama K."/>
        </authorList>
    </citation>
    <scope>NUCLEOTIDE SEQUENCE</scope>
</reference>
<feature type="compositionally biased region" description="Pro residues" evidence="1">
    <location>
        <begin position="823"/>
        <end position="832"/>
    </location>
</feature>
<feature type="compositionally biased region" description="Basic and acidic residues" evidence="1">
    <location>
        <begin position="359"/>
        <end position="373"/>
    </location>
</feature>
<protein>
    <submittedName>
        <fullName evidence="6">Ribonuclease H-like domain-containing protein</fullName>
    </submittedName>
</protein>
<dbReference type="Pfam" id="PF22936">
    <property type="entry name" value="Pol_BBD"/>
    <property type="match status" value="1"/>
</dbReference>
<feature type="region of interest" description="Disordered" evidence="1">
    <location>
        <begin position="818"/>
        <end position="841"/>
    </location>
</feature>
<evidence type="ECO:0000259" key="3">
    <source>
        <dbReference type="Pfam" id="PF13976"/>
    </source>
</evidence>
<dbReference type="InterPro" id="IPR025724">
    <property type="entry name" value="GAG-pre-integrase_dom"/>
</dbReference>
<dbReference type="Pfam" id="PF07727">
    <property type="entry name" value="RVT_2"/>
    <property type="match status" value="1"/>
</dbReference>
<dbReference type="InterPro" id="IPR013103">
    <property type="entry name" value="RVT_2"/>
</dbReference>
<evidence type="ECO:0000256" key="1">
    <source>
        <dbReference type="SAM" id="MobiDB-lite"/>
    </source>
</evidence>
<name>A0A6L2MBB8_TANCI</name>
<evidence type="ECO:0000259" key="5">
    <source>
        <dbReference type="Pfam" id="PF25597"/>
    </source>
</evidence>
<organism evidence="6">
    <name type="scientific">Tanacetum cinerariifolium</name>
    <name type="common">Dalmatian daisy</name>
    <name type="synonym">Chrysanthemum cinerariifolium</name>
    <dbReference type="NCBI Taxonomy" id="118510"/>
    <lineage>
        <taxon>Eukaryota</taxon>
        <taxon>Viridiplantae</taxon>
        <taxon>Streptophyta</taxon>
        <taxon>Embryophyta</taxon>
        <taxon>Tracheophyta</taxon>
        <taxon>Spermatophyta</taxon>
        <taxon>Magnoliopsida</taxon>
        <taxon>eudicotyledons</taxon>
        <taxon>Gunneridae</taxon>
        <taxon>Pentapetalae</taxon>
        <taxon>asterids</taxon>
        <taxon>campanulids</taxon>
        <taxon>Asterales</taxon>
        <taxon>Asteraceae</taxon>
        <taxon>Asteroideae</taxon>
        <taxon>Anthemideae</taxon>
        <taxon>Anthemidinae</taxon>
        <taxon>Tanacetum</taxon>
    </lineage>
</organism>
<proteinExistence type="predicted"/>
<dbReference type="Pfam" id="PF25597">
    <property type="entry name" value="SH3_retrovirus"/>
    <property type="match status" value="1"/>
</dbReference>
<sequence length="1645" mass="187277">MTLQNPQRHVIPTAVLTQSKPVLITVVRQVTTAIPKTSVTRPRHAKTVVTKPNSPPRRHINHSPSPKASNFPPKITAAKAPMSNPQHALKDKGVIDSGCSRHITGNISNLSEFEELDGGYVAFGGNPKGGKISRKGKIKTEKLDYDDVYFVKELKFNLFSVSQMCDKKNSVLFTNTKCLVLSPEFKLPDENQVLLRVPRKNNTYNVDLKNIVPSGALTCLFAKATLDESNLWHRRLGYINFKTMNKLFKGNLVRGLPSKVFENDNTCVACKKGKQHKASCKFEGKVDEEFLVGYSVSSKAFRVFNSRTRIVQETLHVNFLENKPNVAGSGPTWLFYIDTLTRTMNYQPVTTDTNGDAAFDEKEPEFEARKPESEVNVSPSSSAQNKKHDVKTKKEAKGKSLVESITGYRNLSAEFEDFIDNSINEADFNNLETSITVSPIPTTIVHKDHLVTQIIGDLSSATQTRSMIRVAKDQGTKRVFRNKRDKKGIVVRNKARLVAKGHTQDEGINYEEVFALVARIEAIRIFLAYAAFMGFMVYQMDVKSAFMYGTIKKEVYVFQPSGFEDPDYPDMVYKVVKALYGLCQDLIACPIDTEKPLLKDPDGEDVDVHTYRSMIGSLMYLTLSRPDIYVCSLCMCSFLSYPKVDDKVGIEVSVVDLQVSAVRLILLLLVQKFLMFNLTNWCCSLSAVRLQALVDKKKVVVTESTIRDALQLDDADGVECLPNEEIFTELARMSLVRNVDSPTKFYMYPRFLQLMIRKQVGKGFLGVDTPLFEGMLVAQEVGKSDADEVHAEDVNAAGVTKCAASVADDEVNAVVDEPSIISPTPPTLPPQPSQDKPSTSHMRMLSWRMLRMLLMLKKVLMIRGGKQNPKLKSTRLTWNVLKSDTITAASITIIADDAQVPADEAYARELEAEINKNIDWDEVIDHVHKKEKEDNVVKRYQALKKKPQTKAQARKNMIIYLKNTKEQIDEEESRAFKRLNETKEDKAAKRQKLDEKKNQRSVHGQAKVKSWKLLESYGVQIITFTTTQLILLVERKYPLTKFTLSQMLNNVRLKVKEESEVSLELLRFTRQQQQEANAGRHFITAVSYELMLFGLTKDVAVILMLLAPKNTMAPLMFADTHDMVAFLSKSDASEIFDQIMDFLNAYTIKYDLVVNPTIYVSCIKQFWATAIVKKVNDDVQLRALIDGKKEVVSEAIIRRDLHLDDADGVECLPNEEIFKELSRMRYENPLPKLTFYKAFFYAQWKFLIHTLVQCLSTKRTAWNEFSCSMASAVICLATGRKFNFSKYIFDNMVRNVDCPSKFLMYPRFLQVVMDIQVDDMTTHNTRYTSLALTQKVFVNMRRVGKGFSGVETPLFASMLVHPQPQAKEGVEILISPAPPSTTKKDKHSQALEILQLKTRVKKLERKRKSKSPGLKRMRMEGKIEAIDADEDITLVDVESNEKIVAIDAESQGARDKQEKADMERVLELQRQYDDKEENIDWSVFAEQVQERHLDSIKKYQNLKKNPDLIAQDRKNMIIYLKNMAGYKMEYFKVMTYDKESFKKLKEAEVSGSKSKSTQEIPSNDLKEMSEEDIQNMLEIVPVLEFKVKALHVKYPIIDWEIHTEGSRVYWKIIRVRGITEAYKIFKDMLKGFDKEDLVALWNLVK</sequence>